<feature type="compositionally biased region" description="Basic and acidic residues" evidence="1">
    <location>
        <begin position="321"/>
        <end position="335"/>
    </location>
</feature>
<feature type="region of interest" description="Disordered" evidence="1">
    <location>
        <begin position="67"/>
        <end position="128"/>
    </location>
</feature>
<proteinExistence type="predicted"/>
<dbReference type="EMBL" id="GFDL01014654">
    <property type="protein sequence ID" value="JAV20391.1"/>
    <property type="molecule type" value="Transcribed_RNA"/>
</dbReference>
<protein>
    <submittedName>
        <fullName evidence="2">Putative k10 protein</fullName>
    </submittedName>
</protein>
<evidence type="ECO:0000256" key="1">
    <source>
        <dbReference type="SAM" id="MobiDB-lite"/>
    </source>
</evidence>
<feature type="compositionally biased region" description="Gly residues" evidence="1">
    <location>
        <begin position="99"/>
        <end position="109"/>
    </location>
</feature>
<name>A0A1Q3EYK8_CULTA</name>
<feature type="compositionally biased region" description="Gly residues" evidence="1">
    <location>
        <begin position="231"/>
        <end position="240"/>
    </location>
</feature>
<feature type="compositionally biased region" description="Basic and acidic residues" evidence="1">
    <location>
        <begin position="255"/>
        <end position="266"/>
    </location>
</feature>
<dbReference type="AlphaFoldDB" id="A0A1Q3EYK8"/>
<feature type="compositionally biased region" description="Low complexity" evidence="1">
    <location>
        <begin position="348"/>
        <end position="384"/>
    </location>
</feature>
<feature type="compositionally biased region" description="Low complexity" evidence="1">
    <location>
        <begin position="1"/>
        <end position="11"/>
    </location>
</feature>
<accession>A0A1Q3EYK8</accession>
<feature type="compositionally biased region" description="Low complexity" evidence="1">
    <location>
        <begin position="83"/>
        <end position="98"/>
    </location>
</feature>
<feature type="region of interest" description="Disordered" evidence="1">
    <location>
        <begin position="321"/>
        <end position="384"/>
    </location>
</feature>
<reference evidence="2" key="1">
    <citation type="submission" date="2017-01" db="EMBL/GenBank/DDBJ databases">
        <title>A deep insight into the sialotranscriptome of adult male and female Cluex tarsalis mosquitoes.</title>
        <authorList>
            <person name="Ribeiro J.M."/>
            <person name="Moreira F."/>
            <person name="Bernard K.A."/>
            <person name="Calvo E."/>
        </authorList>
    </citation>
    <scope>NUCLEOTIDE SEQUENCE</scope>
    <source>
        <strain evidence="2">Kern County</strain>
        <tissue evidence="2">Salivary glands</tissue>
    </source>
</reference>
<feature type="compositionally biased region" description="Polar residues" evidence="1">
    <location>
        <begin position="338"/>
        <end position="347"/>
    </location>
</feature>
<organism evidence="2">
    <name type="scientific">Culex tarsalis</name>
    <name type="common">Encephalitis mosquito</name>
    <dbReference type="NCBI Taxonomy" id="7177"/>
    <lineage>
        <taxon>Eukaryota</taxon>
        <taxon>Metazoa</taxon>
        <taxon>Ecdysozoa</taxon>
        <taxon>Arthropoda</taxon>
        <taxon>Hexapoda</taxon>
        <taxon>Insecta</taxon>
        <taxon>Pterygota</taxon>
        <taxon>Neoptera</taxon>
        <taxon>Endopterygota</taxon>
        <taxon>Diptera</taxon>
        <taxon>Nematocera</taxon>
        <taxon>Culicoidea</taxon>
        <taxon>Culicidae</taxon>
        <taxon>Culicinae</taxon>
        <taxon>Culicini</taxon>
        <taxon>Culex</taxon>
        <taxon>Culex</taxon>
    </lineage>
</organism>
<feature type="region of interest" description="Disordered" evidence="1">
    <location>
        <begin position="217"/>
        <end position="277"/>
    </location>
</feature>
<sequence length="384" mass="40513">MVATKAPAAAGAGAGPQVGNKRRGGFHGGAPNRQRFKPGGKQLNPRAMGAAAAMFTVNQLDDNPGFLDFNEDVQIPPTPAQKAAESTAESTEVAATASGDGGKGKGGGPNRKVNPNQKRFRNGNMRRMPPGGPAVWGPPIPPMPPMFPMGGGRRNGGPFYPPPPPFRVPPMGMRGMRGGPMMPPPPNGRFGMGPMPMMPPRPMMPMPPMRGWNGPPMRRNPNGKLPPPGVGRPGKLGPKGGAAALRNGKGKKGAKAKEPAKPREEYPLDQPWVTDEIRAEHDKKVQLADRLKGNRDDALFAQFKEQRDKFVKMYDAAKLEFIGKHPEQDVDKIMTESEGPTTKPEPQSSSDAVSTDTSAATATTTTTTATTAAADASASSGKAQ</sequence>
<evidence type="ECO:0000313" key="2">
    <source>
        <dbReference type="EMBL" id="JAV20391.1"/>
    </source>
</evidence>
<feature type="region of interest" description="Disordered" evidence="1">
    <location>
        <begin position="1"/>
        <end position="47"/>
    </location>
</feature>